<keyword evidence="3" id="KW-0479">Metal-binding</keyword>
<dbReference type="Proteomes" id="UP001526246">
    <property type="component" value="Unassembled WGS sequence"/>
</dbReference>
<organism evidence="4 5">
    <name type="scientific">Sphingomonas arvum</name>
    <dbReference type="NCBI Taxonomy" id="2992113"/>
    <lineage>
        <taxon>Bacteria</taxon>
        <taxon>Pseudomonadati</taxon>
        <taxon>Pseudomonadota</taxon>
        <taxon>Alphaproteobacteria</taxon>
        <taxon>Sphingomonadales</taxon>
        <taxon>Sphingomonadaceae</taxon>
        <taxon>Sphingomonas</taxon>
    </lineage>
</organism>
<evidence type="ECO:0000313" key="5">
    <source>
        <dbReference type="Proteomes" id="UP001526246"/>
    </source>
</evidence>
<dbReference type="Gene3D" id="3.90.550.10">
    <property type="entry name" value="Spore Coat Polysaccharide Biosynthesis Protein SpsA, Chain A"/>
    <property type="match status" value="1"/>
</dbReference>
<accession>A0ABT3JHE3</accession>
<comment type="caution">
    <text evidence="4">The sequence shown here is derived from an EMBL/GenBank/DDBJ whole genome shotgun (WGS) entry which is preliminary data.</text>
</comment>
<dbReference type="CDD" id="cd04194">
    <property type="entry name" value="GT8_A4GalT_like"/>
    <property type="match status" value="1"/>
</dbReference>
<dbReference type="SUPFAM" id="SSF53448">
    <property type="entry name" value="Nucleotide-diphospho-sugar transferases"/>
    <property type="match status" value="1"/>
</dbReference>
<dbReference type="PANTHER" id="PTHR13778:SF47">
    <property type="entry name" value="LIPOPOLYSACCHARIDE 1,3-GALACTOSYLTRANSFERASE"/>
    <property type="match status" value="1"/>
</dbReference>
<dbReference type="InterPro" id="IPR002495">
    <property type="entry name" value="Glyco_trans_8"/>
</dbReference>
<evidence type="ECO:0000256" key="1">
    <source>
        <dbReference type="ARBA" id="ARBA00022676"/>
    </source>
</evidence>
<keyword evidence="1" id="KW-0328">Glycosyltransferase</keyword>
<reference evidence="4 5" key="1">
    <citation type="submission" date="2022-10" db="EMBL/GenBank/DDBJ databases">
        <title>Sphingomonas sp.</title>
        <authorList>
            <person name="Jin C."/>
        </authorList>
    </citation>
    <scope>NUCLEOTIDE SEQUENCE [LARGE SCALE GENOMIC DNA]</scope>
    <source>
        <strain evidence="4 5">BN140010</strain>
    </source>
</reference>
<dbReference type="EMBL" id="JAPDOB010000002">
    <property type="protein sequence ID" value="MCW3798492.1"/>
    <property type="molecule type" value="Genomic_DNA"/>
</dbReference>
<evidence type="ECO:0000256" key="3">
    <source>
        <dbReference type="ARBA" id="ARBA00022723"/>
    </source>
</evidence>
<dbReference type="InterPro" id="IPR050748">
    <property type="entry name" value="Glycosyltrans_8_dom-fam"/>
</dbReference>
<name>A0ABT3JHE3_9SPHN</name>
<evidence type="ECO:0000313" key="4">
    <source>
        <dbReference type="EMBL" id="MCW3798492.1"/>
    </source>
</evidence>
<dbReference type="RefSeq" id="WP_264883359.1">
    <property type="nucleotide sequence ID" value="NZ_JAPDOB010000002.1"/>
</dbReference>
<protein>
    <submittedName>
        <fullName evidence="4">Glycosyltransferase family 8 protein</fullName>
    </submittedName>
</protein>
<gene>
    <name evidence="4" type="ORF">OMW55_11815</name>
</gene>
<evidence type="ECO:0000256" key="2">
    <source>
        <dbReference type="ARBA" id="ARBA00022679"/>
    </source>
</evidence>
<dbReference type="PANTHER" id="PTHR13778">
    <property type="entry name" value="GLYCOSYLTRANSFERASE 8 DOMAIN-CONTAINING PROTEIN"/>
    <property type="match status" value="1"/>
</dbReference>
<dbReference type="Pfam" id="PF01501">
    <property type="entry name" value="Glyco_transf_8"/>
    <property type="match status" value="1"/>
</dbReference>
<dbReference type="InterPro" id="IPR029044">
    <property type="entry name" value="Nucleotide-diphossugar_trans"/>
</dbReference>
<proteinExistence type="predicted"/>
<keyword evidence="2" id="KW-0808">Transferase</keyword>
<sequence length="372" mass="41244">MAVHLSPLLAHYLVYICAALLALSGVSFARASTVPVKTVVAAPLSAPDPVAARTGVRKIQPEPHAIVLAGDRDFAFPMTVALHSALYHFDPSKAVDVYLLSQGITPADQERSLRAVQGVHPRATIKWIDVDDADLSDLPTGLWHSRGMYLRLLIPSLLTDRYRRVLYMDGDIVVKRDLSALWRLDTGNHAVMAVPNFSEPTLGTAMPHLMAAIDAPPDRGYFNSGVLFMDLPRWRERRIVERTLEFIRRHREQLAFGDQDSLNAVFAGDWGQLDPAYNVQLLTLNRFGAKEGSDPHGLREQLLREAAMLHYTGPQKPWNLRYAGAASDDFLEAAGRSGWLRSPPALWKAEYTAAHFAVRQAAMVKGALRSRA</sequence>
<keyword evidence="5" id="KW-1185">Reference proteome</keyword>